<protein>
    <submittedName>
        <fullName evidence="2">Pilus assembly protein</fullName>
    </submittedName>
</protein>
<accession>A0A8J7MQT7</accession>
<keyword evidence="3" id="KW-1185">Reference proteome</keyword>
<name>A0A8J7MQT7_9RHOB</name>
<dbReference type="Proteomes" id="UP000619033">
    <property type="component" value="Unassembled WGS sequence"/>
</dbReference>
<dbReference type="RefSeq" id="WP_202658313.1">
    <property type="nucleotide sequence ID" value="NZ_JAESVP010000002.1"/>
</dbReference>
<evidence type="ECO:0000256" key="1">
    <source>
        <dbReference type="SAM" id="Phobius"/>
    </source>
</evidence>
<keyword evidence="1" id="KW-0812">Transmembrane</keyword>
<organism evidence="2 3">
    <name type="scientific">Fuscibacter oryzae</name>
    <dbReference type="NCBI Taxonomy" id="2803939"/>
    <lineage>
        <taxon>Bacteria</taxon>
        <taxon>Pseudomonadati</taxon>
        <taxon>Pseudomonadota</taxon>
        <taxon>Alphaproteobacteria</taxon>
        <taxon>Rhodobacterales</taxon>
        <taxon>Paracoccaceae</taxon>
        <taxon>Fuscibacter</taxon>
    </lineage>
</organism>
<sequence>MAEAVLVLPFMLWAYLGLFVYWDAFRSINRIQKASYTISDMVSREMLTINDAYITGMDSVMERLIDGNQDVSIRVTSVTWSQTNQQFQVHWSRTTGGTNLPALTTTTLQSYKSKIPAMSDGDYVVIVETVVPYVPAFNVGISADNVSQFIVTRPRFVPKICMSGVACG</sequence>
<dbReference type="EMBL" id="JAESVP010000002">
    <property type="protein sequence ID" value="MBL4927160.1"/>
    <property type="molecule type" value="Genomic_DNA"/>
</dbReference>
<proteinExistence type="predicted"/>
<dbReference type="AlphaFoldDB" id="A0A8J7MQT7"/>
<evidence type="ECO:0000313" key="2">
    <source>
        <dbReference type="EMBL" id="MBL4927160.1"/>
    </source>
</evidence>
<evidence type="ECO:0000313" key="3">
    <source>
        <dbReference type="Proteomes" id="UP000619033"/>
    </source>
</evidence>
<gene>
    <name evidence="2" type="ORF">JI744_03485</name>
</gene>
<keyword evidence="1" id="KW-0472">Membrane</keyword>
<reference evidence="2" key="1">
    <citation type="submission" date="2021-01" db="EMBL/GenBank/DDBJ databases">
        <title>Genome seq and assembly of Tabrizicola sp. KVB23.</title>
        <authorList>
            <person name="Chhetri G."/>
        </authorList>
    </citation>
    <scope>NUCLEOTIDE SEQUENCE</scope>
    <source>
        <strain evidence="2">KVB23</strain>
    </source>
</reference>
<feature type="transmembrane region" description="Helical" evidence="1">
    <location>
        <begin position="6"/>
        <end position="25"/>
    </location>
</feature>
<comment type="caution">
    <text evidence="2">The sequence shown here is derived from an EMBL/GenBank/DDBJ whole genome shotgun (WGS) entry which is preliminary data.</text>
</comment>
<keyword evidence="1" id="KW-1133">Transmembrane helix</keyword>